<proteinExistence type="predicted"/>
<dbReference type="InterPro" id="IPR009207">
    <property type="entry name" value="SET7_MeTrfase"/>
</dbReference>
<dbReference type="AlphaFoldDB" id="A0A2D1U5R6"/>
<dbReference type="InterPro" id="IPR046341">
    <property type="entry name" value="SET_dom_sf"/>
</dbReference>
<dbReference type="PROSITE" id="PS50280">
    <property type="entry name" value="SET"/>
    <property type="match status" value="1"/>
</dbReference>
<dbReference type="SMART" id="SM00317">
    <property type="entry name" value="SET"/>
    <property type="match status" value="1"/>
</dbReference>
<name>A0A2D1U5R6_9SPHI</name>
<dbReference type="KEGG" id="pgs:CPT03_10795"/>
<gene>
    <name evidence="2" type="ORF">CPT03_10795</name>
</gene>
<keyword evidence="2" id="KW-0808">Transferase</keyword>
<sequence length="135" mass="15522">MKTPPTKQLYLKSIKGKGRGVFSTSNIPKGEVIEVCPVIIIPTKEFSELSLTVLMDYSFYFNKGENMLSLTMGFGSMYNHKQYPNAVYLLDREQKQMTFTAHEDIKAHTEICINYGGDYAIDYDKWFTDRNITPI</sequence>
<dbReference type="InterPro" id="IPR001214">
    <property type="entry name" value="SET_dom"/>
</dbReference>
<accession>A0A2D1U5R6</accession>
<dbReference type="Gene3D" id="2.170.270.10">
    <property type="entry name" value="SET domain"/>
    <property type="match status" value="1"/>
</dbReference>
<evidence type="ECO:0000259" key="1">
    <source>
        <dbReference type="PROSITE" id="PS50280"/>
    </source>
</evidence>
<dbReference type="GO" id="GO:0062122">
    <property type="term" value="F:histone H3K37 methyltransferase activity"/>
    <property type="evidence" value="ECO:0007669"/>
    <property type="project" value="InterPro"/>
</dbReference>
<evidence type="ECO:0000313" key="3">
    <source>
        <dbReference type="Proteomes" id="UP000223749"/>
    </source>
</evidence>
<dbReference type="GO" id="GO:0032259">
    <property type="term" value="P:methylation"/>
    <property type="evidence" value="ECO:0007669"/>
    <property type="project" value="UniProtKB-KW"/>
</dbReference>
<dbReference type="CDD" id="cd10540">
    <property type="entry name" value="SET_SpSet7-like"/>
    <property type="match status" value="1"/>
</dbReference>
<dbReference type="PIRSF" id="PIRSF022536">
    <property type="entry name" value="A612L_SET"/>
    <property type="match status" value="1"/>
</dbReference>
<dbReference type="EMBL" id="CP024091">
    <property type="protein sequence ID" value="ATP56933.1"/>
    <property type="molecule type" value="Genomic_DNA"/>
</dbReference>
<dbReference type="RefSeq" id="WP_099438866.1">
    <property type="nucleotide sequence ID" value="NZ_CP024091.1"/>
</dbReference>
<keyword evidence="3" id="KW-1185">Reference proteome</keyword>
<dbReference type="Proteomes" id="UP000223749">
    <property type="component" value="Chromosome"/>
</dbReference>
<dbReference type="Pfam" id="PF00856">
    <property type="entry name" value="SET"/>
    <property type="match status" value="1"/>
</dbReference>
<dbReference type="SUPFAM" id="SSF82199">
    <property type="entry name" value="SET domain"/>
    <property type="match status" value="1"/>
</dbReference>
<dbReference type="OrthoDB" id="279507at2"/>
<keyword evidence="2" id="KW-0489">Methyltransferase</keyword>
<feature type="domain" description="SET" evidence="1">
    <location>
        <begin position="7"/>
        <end position="116"/>
    </location>
</feature>
<protein>
    <submittedName>
        <fullName evidence="2">SET domain-containing protein-lysine N-methyltransferase</fullName>
    </submittedName>
</protein>
<reference evidence="2 3" key="1">
    <citation type="submission" date="2017-10" db="EMBL/GenBank/DDBJ databases">
        <title>Whole genome of Pedobacter ginsengisoli T01R-27 isolated from tomato rhizosphere.</title>
        <authorList>
            <person name="Weon H.-Y."/>
            <person name="Lee S.A."/>
            <person name="Sang M.K."/>
            <person name="Song J."/>
        </authorList>
    </citation>
    <scope>NUCLEOTIDE SEQUENCE [LARGE SCALE GENOMIC DNA]</scope>
    <source>
        <strain evidence="2 3">T01R-27</strain>
    </source>
</reference>
<evidence type="ECO:0000313" key="2">
    <source>
        <dbReference type="EMBL" id="ATP56933.1"/>
    </source>
</evidence>
<organism evidence="2 3">
    <name type="scientific">Pedobacter ginsengisoli</name>
    <dbReference type="NCBI Taxonomy" id="363852"/>
    <lineage>
        <taxon>Bacteria</taxon>
        <taxon>Pseudomonadati</taxon>
        <taxon>Bacteroidota</taxon>
        <taxon>Sphingobacteriia</taxon>
        <taxon>Sphingobacteriales</taxon>
        <taxon>Sphingobacteriaceae</taxon>
        <taxon>Pedobacter</taxon>
    </lineage>
</organism>